<dbReference type="EMBL" id="BKCP01005849">
    <property type="protein sequence ID" value="GER40160.1"/>
    <property type="molecule type" value="Genomic_DNA"/>
</dbReference>
<dbReference type="Proteomes" id="UP000325081">
    <property type="component" value="Unassembled WGS sequence"/>
</dbReference>
<dbReference type="Pfam" id="PF01535">
    <property type="entry name" value="PPR"/>
    <property type="match status" value="6"/>
</dbReference>
<feature type="repeat" description="PPR" evidence="2">
    <location>
        <begin position="317"/>
        <end position="351"/>
    </location>
</feature>
<sequence length="927" mass="102444">MHGVLMLAPKHKNKSLRICRQFSSSAPLLGLLGPPIKFPDDHHIRPGPLHLLWDNRTNLRPPTLSDTKAAHALSLKSSVIYSSVYAANNLIGAYSECGCVDQAFKVFDEIPMKNSATWNLMISGCNKNSFFDHSWELFRRMHSVGINMDEFTYSAVVSACGPLRHVARGAQIYGLVVKNGFFSDGYVRSGLIDLFAKCCMVDCALRVLYDTCCENIVCWNAVVSAAVKNNENFVALRVFRQICCHGSLAPNDFTFSSVLTACASVGELKLGKNVHGRVIKVGFGADVFVGTAIVDMYSKCGAMNDAFKQFKLMPVRNVVSWTAIISGFARKGDSGSAVWVLSDMHKSGEEINSFTVSSVLASCANPAMLNETLQIHCWILKIGLCLDTVVKASLINTYSKVGAVNYSELAFAESEDLKQVGIWASMISAFVHSEIYEKALILFQRMLKVGITPDKFSVSSIMGIIDSLTLGRHVHGYTIKVGLASDVSVGSSIFTMYSKCGNLEESLKAFDQLDKKDNVSWTSMIAGFTEHGCPDRSIQLFRTCFEKSILDEKILACVLNACSALRSLSIGREIHGFCLRFGFNDQSTIDEALVNMYSKCGDVKSARIIFNVMPFKSRVTWSSLISWFSQNGHVEEALQLFHEMLSSNNISIDAFTISSVIMTLVNSCESRFSTPFHAYIIKIGLESESSVGSSLIMMYSKTGEIETCVEVFKKITDPDLVSFTTMIASYAHNSKGQEALQLFDLMKKSGIKPDGVTFAGVLSACSHAGFVQEGYFHLNSMIRDYEIEPGQKHYVCMVDLLGRAGKLEEAERFIFNMPIEPDILVWETLLAACKVHGDRELGKMAAEKIMELRPIDAGAYISVSNICAEAGDWERVVGIRSSMREVGVRKNEPGWSVVGDWAGRAELDNVIRCASFHKLSFRRIWHV</sequence>
<dbReference type="FunFam" id="1.25.40.10:FF:000090">
    <property type="entry name" value="Pentatricopeptide repeat-containing protein, chloroplastic"/>
    <property type="match status" value="1"/>
</dbReference>
<evidence type="ECO:0000313" key="4">
    <source>
        <dbReference type="Proteomes" id="UP000325081"/>
    </source>
</evidence>
<dbReference type="PANTHER" id="PTHR24015">
    <property type="entry name" value="OS07G0578800 PROTEIN-RELATED"/>
    <property type="match status" value="1"/>
</dbReference>
<dbReference type="InterPro" id="IPR011990">
    <property type="entry name" value="TPR-like_helical_dom_sf"/>
</dbReference>
<feature type="repeat" description="PPR" evidence="2">
    <location>
        <begin position="617"/>
        <end position="651"/>
    </location>
</feature>
<comment type="caution">
    <text evidence="3">The sequence shown here is derived from an EMBL/GenBank/DDBJ whole genome shotgun (WGS) entry which is preliminary data.</text>
</comment>
<dbReference type="Gene3D" id="1.25.40.10">
    <property type="entry name" value="Tetratricopeptide repeat domain"/>
    <property type="match status" value="7"/>
</dbReference>
<gene>
    <name evidence="3" type="ORF">STAS_16819</name>
</gene>
<dbReference type="InterPro" id="IPR002885">
    <property type="entry name" value="PPR_rpt"/>
</dbReference>
<evidence type="ECO:0000313" key="3">
    <source>
        <dbReference type="EMBL" id="GER40160.1"/>
    </source>
</evidence>
<feature type="repeat" description="PPR" evidence="2">
    <location>
        <begin position="114"/>
        <end position="148"/>
    </location>
</feature>
<feature type="repeat" description="PPR" evidence="2">
    <location>
        <begin position="719"/>
        <end position="753"/>
    </location>
</feature>
<dbReference type="Pfam" id="PF13041">
    <property type="entry name" value="PPR_2"/>
    <property type="match status" value="4"/>
</dbReference>
<evidence type="ECO:0000256" key="2">
    <source>
        <dbReference type="PROSITE-ProRule" id="PRU00708"/>
    </source>
</evidence>
<evidence type="ECO:0000256" key="1">
    <source>
        <dbReference type="ARBA" id="ARBA00022737"/>
    </source>
</evidence>
<accession>A0A5A7Q4P2</accession>
<name>A0A5A7Q4P2_STRAF</name>
<protein>
    <submittedName>
        <fullName evidence="3">Pentatricopeptide repeat-containing protein</fullName>
    </submittedName>
</protein>
<dbReference type="PANTHER" id="PTHR24015:SF878">
    <property type="entry name" value="OS09G0413300 PROTEIN"/>
    <property type="match status" value="1"/>
</dbReference>
<organism evidence="3 4">
    <name type="scientific">Striga asiatica</name>
    <name type="common">Asiatic witchweed</name>
    <name type="synonym">Buchnera asiatica</name>
    <dbReference type="NCBI Taxonomy" id="4170"/>
    <lineage>
        <taxon>Eukaryota</taxon>
        <taxon>Viridiplantae</taxon>
        <taxon>Streptophyta</taxon>
        <taxon>Embryophyta</taxon>
        <taxon>Tracheophyta</taxon>
        <taxon>Spermatophyta</taxon>
        <taxon>Magnoliopsida</taxon>
        <taxon>eudicotyledons</taxon>
        <taxon>Gunneridae</taxon>
        <taxon>Pentapetalae</taxon>
        <taxon>asterids</taxon>
        <taxon>lamiids</taxon>
        <taxon>Lamiales</taxon>
        <taxon>Orobanchaceae</taxon>
        <taxon>Buchnereae</taxon>
        <taxon>Striga</taxon>
    </lineage>
</organism>
<dbReference type="OrthoDB" id="1915063at2759"/>
<keyword evidence="4" id="KW-1185">Reference proteome</keyword>
<dbReference type="PROSITE" id="PS51375">
    <property type="entry name" value="PPR"/>
    <property type="match status" value="5"/>
</dbReference>
<dbReference type="FunFam" id="1.25.40.10:FF:000344">
    <property type="entry name" value="Pentatricopeptide repeat-containing protein"/>
    <property type="match status" value="1"/>
</dbReference>
<feature type="repeat" description="PPR" evidence="2">
    <location>
        <begin position="419"/>
        <end position="453"/>
    </location>
</feature>
<dbReference type="InterPro" id="IPR046960">
    <property type="entry name" value="PPR_At4g14850-like_plant"/>
</dbReference>
<dbReference type="InterPro" id="IPR046848">
    <property type="entry name" value="E_motif"/>
</dbReference>
<keyword evidence="1" id="KW-0677">Repeat</keyword>
<dbReference type="GO" id="GO:0009451">
    <property type="term" value="P:RNA modification"/>
    <property type="evidence" value="ECO:0007669"/>
    <property type="project" value="InterPro"/>
</dbReference>
<dbReference type="AlphaFoldDB" id="A0A5A7Q4P2"/>
<dbReference type="Pfam" id="PF20431">
    <property type="entry name" value="E_motif"/>
    <property type="match status" value="1"/>
</dbReference>
<proteinExistence type="predicted"/>
<dbReference type="GO" id="GO:0003723">
    <property type="term" value="F:RNA binding"/>
    <property type="evidence" value="ECO:0007669"/>
    <property type="project" value="InterPro"/>
</dbReference>
<reference evidence="4" key="1">
    <citation type="journal article" date="2019" name="Curr. Biol.">
        <title>Genome Sequence of Striga asiatica Provides Insight into the Evolution of Plant Parasitism.</title>
        <authorList>
            <person name="Yoshida S."/>
            <person name="Kim S."/>
            <person name="Wafula E.K."/>
            <person name="Tanskanen J."/>
            <person name="Kim Y.M."/>
            <person name="Honaas L."/>
            <person name="Yang Z."/>
            <person name="Spallek T."/>
            <person name="Conn C.E."/>
            <person name="Ichihashi Y."/>
            <person name="Cheong K."/>
            <person name="Cui S."/>
            <person name="Der J.P."/>
            <person name="Gundlach H."/>
            <person name="Jiao Y."/>
            <person name="Hori C."/>
            <person name="Ishida J.K."/>
            <person name="Kasahara H."/>
            <person name="Kiba T."/>
            <person name="Kim M.S."/>
            <person name="Koo N."/>
            <person name="Laohavisit A."/>
            <person name="Lee Y.H."/>
            <person name="Lumba S."/>
            <person name="McCourt P."/>
            <person name="Mortimer J.C."/>
            <person name="Mutuku J.M."/>
            <person name="Nomura T."/>
            <person name="Sasaki-Sekimoto Y."/>
            <person name="Seto Y."/>
            <person name="Wang Y."/>
            <person name="Wakatake T."/>
            <person name="Sakakibara H."/>
            <person name="Demura T."/>
            <person name="Yamaguchi S."/>
            <person name="Yoneyama K."/>
            <person name="Manabe R.I."/>
            <person name="Nelson D.C."/>
            <person name="Schulman A.H."/>
            <person name="Timko M.P."/>
            <person name="dePamphilis C.W."/>
            <person name="Choi D."/>
            <person name="Shirasu K."/>
        </authorList>
    </citation>
    <scope>NUCLEOTIDE SEQUENCE [LARGE SCALE GENOMIC DNA]</scope>
    <source>
        <strain evidence="4">cv. UVA1</strain>
    </source>
</reference>
<dbReference type="NCBIfam" id="TIGR00756">
    <property type="entry name" value="PPR"/>
    <property type="match status" value="3"/>
</dbReference>
<dbReference type="FunFam" id="1.25.40.10:FF:000285">
    <property type="entry name" value="Pentatricopeptide repeat-containing protein, chloroplastic"/>
    <property type="match status" value="1"/>
</dbReference>